<protein>
    <submittedName>
        <fullName evidence="5">LuxR C-terminal-related transcriptional regulator</fullName>
    </submittedName>
</protein>
<dbReference type="PROSITE" id="PS50043">
    <property type="entry name" value="HTH_LUXR_2"/>
    <property type="match status" value="1"/>
</dbReference>
<sequence>MARGDANADVGRRLGTSEATVKTHVSRALAKLGVANRVQLAILVHDADLLEE</sequence>
<dbReference type="Pfam" id="PF00196">
    <property type="entry name" value="GerE"/>
    <property type="match status" value="1"/>
</dbReference>
<dbReference type="EMBL" id="JBEXRX010000029">
    <property type="protein sequence ID" value="MEU0152796.1"/>
    <property type="molecule type" value="Genomic_DNA"/>
</dbReference>
<dbReference type="CDD" id="cd06170">
    <property type="entry name" value="LuxR_C_like"/>
    <property type="match status" value="1"/>
</dbReference>
<gene>
    <name evidence="5" type="ORF">ABZ071_12870</name>
</gene>
<dbReference type="InterPro" id="IPR000792">
    <property type="entry name" value="Tscrpt_reg_LuxR_C"/>
</dbReference>
<evidence type="ECO:0000313" key="6">
    <source>
        <dbReference type="Proteomes" id="UP001550348"/>
    </source>
</evidence>
<dbReference type="Gene3D" id="1.10.10.10">
    <property type="entry name" value="Winged helix-like DNA-binding domain superfamily/Winged helix DNA-binding domain"/>
    <property type="match status" value="1"/>
</dbReference>
<feature type="domain" description="HTH luxR-type" evidence="4">
    <location>
        <begin position="1"/>
        <end position="48"/>
    </location>
</feature>
<dbReference type="PANTHER" id="PTHR44688">
    <property type="entry name" value="DNA-BINDING TRANSCRIPTIONAL ACTIVATOR DEVR_DOSR"/>
    <property type="match status" value="1"/>
</dbReference>
<keyword evidence="2" id="KW-0238">DNA-binding</keyword>
<organism evidence="5 6">
    <name type="scientific">Micromonospora fulviviridis</name>
    <dbReference type="NCBI Taxonomy" id="47860"/>
    <lineage>
        <taxon>Bacteria</taxon>
        <taxon>Bacillati</taxon>
        <taxon>Actinomycetota</taxon>
        <taxon>Actinomycetes</taxon>
        <taxon>Micromonosporales</taxon>
        <taxon>Micromonosporaceae</taxon>
        <taxon>Micromonospora</taxon>
    </lineage>
</organism>
<name>A0ABV2VJ11_9ACTN</name>
<reference evidence="5 6" key="1">
    <citation type="submission" date="2024-06" db="EMBL/GenBank/DDBJ databases">
        <title>The Natural Products Discovery Center: Release of the First 8490 Sequenced Strains for Exploring Actinobacteria Biosynthetic Diversity.</title>
        <authorList>
            <person name="Kalkreuter E."/>
            <person name="Kautsar S.A."/>
            <person name="Yang D."/>
            <person name="Bader C.D."/>
            <person name="Teijaro C.N."/>
            <person name="Fluegel L."/>
            <person name="Davis C.M."/>
            <person name="Simpson J.R."/>
            <person name="Lauterbach L."/>
            <person name="Steele A.D."/>
            <person name="Gui C."/>
            <person name="Meng S."/>
            <person name="Li G."/>
            <person name="Viehrig K."/>
            <person name="Ye F."/>
            <person name="Su P."/>
            <person name="Kiefer A.F."/>
            <person name="Nichols A."/>
            <person name="Cepeda A.J."/>
            <person name="Yan W."/>
            <person name="Fan B."/>
            <person name="Jiang Y."/>
            <person name="Adhikari A."/>
            <person name="Zheng C.-J."/>
            <person name="Schuster L."/>
            <person name="Cowan T.M."/>
            <person name="Smanski M.J."/>
            <person name="Chevrette M.G."/>
            <person name="De Carvalho L.P.S."/>
            <person name="Shen B."/>
        </authorList>
    </citation>
    <scope>NUCLEOTIDE SEQUENCE [LARGE SCALE GENOMIC DNA]</scope>
    <source>
        <strain evidence="5 6">NPDC006286</strain>
    </source>
</reference>
<keyword evidence="1" id="KW-0805">Transcription regulation</keyword>
<dbReference type="Proteomes" id="UP001550348">
    <property type="component" value="Unassembled WGS sequence"/>
</dbReference>
<comment type="caution">
    <text evidence="5">The sequence shown here is derived from an EMBL/GenBank/DDBJ whole genome shotgun (WGS) entry which is preliminary data.</text>
</comment>
<keyword evidence="6" id="KW-1185">Reference proteome</keyword>
<evidence type="ECO:0000313" key="5">
    <source>
        <dbReference type="EMBL" id="MEU0152796.1"/>
    </source>
</evidence>
<dbReference type="RefSeq" id="WP_355664681.1">
    <property type="nucleotide sequence ID" value="NZ_JBEXRX010000029.1"/>
</dbReference>
<accession>A0ABV2VJ11</accession>
<evidence type="ECO:0000256" key="1">
    <source>
        <dbReference type="ARBA" id="ARBA00023015"/>
    </source>
</evidence>
<dbReference type="InterPro" id="IPR016032">
    <property type="entry name" value="Sig_transdc_resp-reg_C-effctor"/>
</dbReference>
<dbReference type="PRINTS" id="PR00038">
    <property type="entry name" value="HTHLUXR"/>
</dbReference>
<proteinExistence type="predicted"/>
<dbReference type="InterPro" id="IPR036388">
    <property type="entry name" value="WH-like_DNA-bd_sf"/>
</dbReference>
<evidence type="ECO:0000259" key="4">
    <source>
        <dbReference type="PROSITE" id="PS50043"/>
    </source>
</evidence>
<dbReference type="PANTHER" id="PTHR44688:SF16">
    <property type="entry name" value="DNA-BINDING TRANSCRIPTIONAL ACTIVATOR DEVR_DOSR"/>
    <property type="match status" value="1"/>
</dbReference>
<dbReference type="SUPFAM" id="SSF46894">
    <property type="entry name" value="C-terminal effector domain of the bipartite response regulators"/>
    <property type="match status" value="1"/>
</dbReference>
<dbReference type="SMART" id="SM00421">
    <property type="entry name" value="HTH_LUXR"/>
    <property type="match status" value="1"/>
</dbReference>
<keyword evidence="3" id="KW-0804">Transcription</keyword>
<evidence type="ECO:0000256" key="3">
    <source>
        <dbReference type="ARBA" id="ARBA00023163"/>
    </source>
</evidence>
<evidence type="ECO:0000256" key="2">
    <source>
        <dbReference type="ARBA" id="ARBA00023125"/>
    </source>
</evidence>